<proteinExistence type="predicted"/>
<dbReference type="GeneID" id="85345778"/>
<gene>
    <name evidence="1" type="ORF">CCOS01_14087</name>
</gene>
<dbReference type="Proteomes" id="UP001240678">
    <property type="component" value="Unassembled WGS sequence"/>
</dbReference>
<organism evidence="1 2">
    <name type="scientific">Colletotrichum costaricense</name>
    <dbReference type="NCBI Taxonomy" id="1209916"/>
    <lineage>
        <taxon>Eukaryota</taxon>
        <taxon>Fungi</taxon>
        <taxon>Dikarya</taxon>
        <taxon>Ascomycota</taxon>
        <taxon>Pezizomycotina</taxon>
        <taxon>Sordariomycetes</taxon>
        <taxon>Hypocreomycetidae</taxon>
        <taxon>Glomerellales</taxon>
        <taxon>Glomerellaceae</taxon>
        <taxon>Colletotrichum</taxon>
        <taxon>Colletotrichum acutatum species complex</taxon>
    </lineage>
</organism>
<evidence type="ECO:0000313" key="1">
    <source>
        <dbReference type="EMBL" id="KAK1514147.1"/>
    </source>
</evidence>
<keyword evidence="2" id="KW-1185">Reference proteome</keyword>
<dbReference type="RefSeq" id="XP_060307327.1">
    <property type="nucleotide sequence ID" value="XM_060462231.1"/>
</dbReference>
<dbReference type="AlphaFoldDB" id="A0AAI9YKL7"/>
<sequence length="138" mass="14808">MPNAPAIQSCSPAAFLASPGLPHSSLLQLWPRPSSTINVSPHHLAGNKEQIARCRSNLASSKSGYDLALVRTFATRLLSLCLEPSPQVNNTLLAKSRDTQRTATPGRLLESLLTFSQCELPRQVSGHCGQLTVCPHIG</sequence>
<accession>A0AAI9YKL7</accession>
<evidence type="ECO:0000313" key="2">
    <source>
        <dbReference type="Proteomes" id="UP001240678"/>
    </source>
</evidence>
<protein>
    <submittedName>
        <fullName evidence="1">Uncharacterized protein</fullName>
    </submittedName>
</protein>
<dbReference type="EMBL" id="MOOE01000019">
    <property type="protein sequence ID" value="KAK1514147.1"/>
    <property type="molecule type" value="Genomic_DNA"/>
</dbReference>
<comment type="caution">
    <text evidence="1">The sequence shown here is derived from an EMBL/GenBank/DDBJ whole genome shotgun (WGS) entry which is preliminary data.</text>
</comment>
<name>A0AAI9YKL7_9PEZI</name>
<reference evidence="1 2" key="1">
    <citation type="submission" date="2016-10" db="EMBL/GenBank/DDBJ databases">
        <title>The genome sequence of Colletotrichum fioriniae PJ7.</title>
        <authorList>
            <person name="Baroncelli R."/>
        </authorList>
    </citation>
    <scope>NUCLEOTIDE SEQUENCE [LARGE SCALE GENOMIC DNA]</scope>
    <source>
        <strain evidence="1 2">IMI 309622</strain>
    </source>
</reference>